<dbReference type="GO" id="GO:0031419">
    <property type="term" value="F:cobalamin binding"/>
    <property type="evidence" value="ECO:0007669"/>
    <property type="project" value="InterPro"/>
</dbReference>
<sequence length="162" mass="16949">MTMQIFADNTLTGSRGTVVVSGVASDAHTWNLVFLQLMIEELGYDVVNLGPCVSPELLVAECEQHKPALVVISSVNGHGYQDGLRLIDEIRGSSELVATPVVIGGKLGVAGELDEGAAARLMSAGFDAVFEDGAKTVVSFYDFMAALPSAATPLPGRTRVAV</sequence>
<evidence type="ECO:0000259" key="1">
    <source>
        <dbReference type="PROSITE" id="PS51332"/>
    </source>
</evidence>
<reference evidence="2 3" key="1">
    <citation type="submission" date="2020-08" db="EMBL/GenBank/DDBJ databases">
        <title>Sequencing the genomes of 1000 actinobacteria strains.</title>
        <authorList>
            <person name="Klenk H.-P."/>
        </authorList>
    </citation>
    <scope>NUCLEOTIDE SEQUENCE [LARGE SCALE GENOMIC DNA]</scope>
    <source>
        <strain evidence="2 3">DSM 43851</strain>
    </source>
</reference>
<evidence type="ECO:0000313" key="3">
    <source>
        <dbReference type="Proteomes" id="UP000585638"/>
    </source>
</evidence>
<dbReference type="AlphaFoldDB" id="A0A7W9NIY3"/>
<dbReference type="GO" id="GO:0046872">
    <property type="term" value="F:metal ion binding"/>
    <property type="evidence" value="ECO:0007669"/>
    <property type="project" value="InterPro"/>
</dbReference>
<dbReference type="Pfam" id="PF02310">
    <property type="entry name" value="B12-binding"/>
    <property type="match status" value="1"/>
</dbReference>
<proteinExistence type="predicted"/>
<evidence type="ECO:0000313" key="2">
    <source>
        <dbReference type="EMBL" id="MBB5895102.1"/>
    </source>
</evidence>
<dbReference type="PROSITE" id="PS51332">
    <property type="entry name" value="B12_BINDING"/>
    <property type="match status" value="1"/>
</dbReference>
<keyword evidence="3" id="KW-1185">Reference proteome</keyword>
<keyword evidence="2" id="KW-0413">Isomerase</keyword>
<dbReference type="InterPro" id="IPR036724">
    <property type="entry name" value="Cobalamin-bd_sf"/>
</dbReference>
<dbReference type="EC" id="5.4.99.1" evidence="2"/>
<dbReference type="GO" id="GO:0050097">
    <property type="term" value="F:methylaspartate mutase activity"/>
    <property type="evidence" value="ECO:0007669"/>
    <property type="project" value="UniProtKB-EC"/>
</dbReference>
<dbReference type="InterPro" id="IPR006158">
    <property type="entry name" value="Cobalamin-bd"/>
</dbReference>
<gene>
    <name evidence="2" type="ORF">BJ998_006298</name>
</gene>
<dbReference type="CDD" id="cd02065">
    <property type="entry name" value="B12-binding_like"/>
    <property type="match status" value="1"/>
</dbReference>
<protein>
    <submittedName>
        <fullName evidence="2">Methylaspartate mutase sigma subunit</fullName>
        <ecNumber evidence="2">5.4.99.1</ecNumber>
    </submittedName>
</protein>
<dbReference type="EMBL" id="JACHIR010000001">
    <property type="protein sequence ID" value="MBB5895102.1"/>
    <property type="molecule type" value="Genomic_DNA"/>
</dbReference>
<dbReference type="Proteomes" id="UP000585638">
    <property type="component" value="Unassembled WGS sequence"/>
</dbReference>
<dbReference type="SUPFAM" id="SSF52242">
    <property type="entry name" value="Cobalamin (vitamin B12)-binding domain"/>
    <property type="match status" value="1"/>
</dbReference>
<organism evidence="2 3">
    <name type="scientific">Kutzneria kofuensis</name>
    <dbReference type="NCBI Taxonomy" id="103725"/>
    <lineage>
        <taxon>Bacteria</taxon>
        <taxon>Bacillati</taxon>
        <taxon>Actinomycetota</taxon>
        <taxon>Actinomycetes</taxon>
        <taxon>Pseudonocardiales</taxon>
        <taxon>Pseudonocardiaceae</taxon>
        <taxon>Kutzneria</taxon>
    </lineage>
</organism>
<accession>A0A7W9NIY3</accession>
<dbReference type="RefSeq" id="WP_184866935.1">
    <property type="nucleotide sequence ID" value="NZ_BAAAWY010000072.1"/>
</dbReference>
<name>A0A7W9NIY3_9PSEU</name>
<comment type="caution">
    <text evidence="2">The sequence shown here is derived from an EMBL/GenBank/DDBJ whole genome shotgun (WGS) entry which is preliminary data.</text>
</comment>
<dbReference type="Gene3D" id="3.40.50.280">
    <property type="entry name" value="Cobalamin-binding domain"/>
    <property type="match status" value="1"/>
</dbReference>
<feature type="domain" description="B12-binding" evidence="1">
    <location>
        <begin position="15"/>
        <end position="154"/>
    </location>
</feature>